<organism evidence="2 3">
    <name type="scientific">SAR92 clade bacterium H455</name>
    <dbReference type="NCBI Taxonomy" id="2974818"/>
    <lineage>
        <taxon>Bacteria</taxon>
        <taxon>Pseudomonadati</taxon>
        <taxon>Pseudomonadota</taxon>
        <taxon>Gammaproteobacteria</taxon>
        <taxon>Cellvibrionales</taxon>
        <taxon>Porticoccaceae</taxon>
        <taxon>SAR92 clade</taxon>
    </lineage>
</organism>
<keyword evidence="3" id="KW-1185">Reference proteome</keyword>
<evidence type="ECO:0000313" key="3">
    <source>
        <dbReference type="Proteomes" id="UP001059934"/>
    </source>
</evidence>
<accession>A0ABY5TIR9</accession>
<dbReference type="NCBIfam" id="NF003818">
    <property type="entry name" value="PRK05409.1"/>
    <property type="match status" value="1"/>
</dbReference>
<reference evidence="2" key="1">
    <citation type="submission" date="2022-08" db="EMBL/GenBank/DDBJ databases">
        <title>Catabolic pathway analysis in culturable SAR92 clade bacteria reveals their overlooked roles in DMSP degradation in coastal seas.</title>
        <authorList>
            <person name="He X."/>
            <person name="Zhang X."/>
            <person name="Zhang Y."/>
        </authorList>
    </citation>
    <scope>NUCLEOTIDE SEQUENCE</scope>
    <source>
        <strain evidence="2">H455</strain>
    </source>
</reference>
<dbReference type="HAMAP" id="MF_00697">
    <property type="entry name" value="UPF0276"/>
    <property type="match status" value="1"/>
</dbReference>
<evidence type="ECO:0000256" key="1">
    <source>
        <dbReference type="HAMAP-Rule" id="MF_00697"/>
    </source>
</evidence>
<dbReference type="Pfam" id="PF05114">
    <property type="entry name" value="MbnB_TglH_ChrH"/>
    <property type="match status" value="1"/>
</dbReference>
<dbReference type="Gene3D" id="3.20.20.150">
    <property type="entry name" value="Divalent-metal-dependent TIM barrel enzymes"/>
    <property type="match status" value="1"/>
</dbReference>
<dbReference type="InterPro" id="IPR036237">
    <property type="entry name" value="Xyl_isomerase-like_sf"/>
</dbReference>
<dbReference type="Proteomes" id="UP001059934">
    <property type="component" value="Chromosome"/>
</dbReference>
<comment type="similarity">
    <text evidence="1">Belongs to the UPF0276 family.</text>
</comment>
<dbReference type="PANTHER" id="PTHR42194:SF1">
    <property type="entry name" value="UPF0276 PROTEIN HI_1600"/>
    <property type="match status" value="1"/>
</dbReference>
<gene>
    <name evidence="2" type="ORF">NYF23_06980</name>
</gene>
<dbReference type="EMBL" id="CP103416">
    <property type="protein sequence ID" value="UVW33790.1"/>
    <property type="molecule type" value="Genomic_DNA"/>
</dbReference>
<dbReference type="PANTHER" id="PTHR42194">
    <property type="entry name" value="UPF0276 PROTEIN HI_1600"/>
    <property type="match status" value="1"/>
</dbReference>
<evidence type="ECO:0000313" key="2">
    <source>
        <dbReference type="EMBL" id="UVW33790.1"/>
    </source>
</evidence>
<name>A0ABY5TIR9_9GAMM</name>
<proteinExistence type="inferred from homology"/>
<protein>
    <recommendedName>
        <fullName evidence="1">UPF0276 protein NYF23_06980</fullName>
    </recommendedName>
</protein>
<dbReference type="SUPFAM" id="SSF51658">
    <property type="entry name" value="Xylose isomerase-like"/>
    <property type="match status" value="1"/>
</dbReference>
<sequence length="293" mass="33421">MTYQYPVQGAGLGLRRSLCQPLSPVSLEQVQFMEVAPENWINVGGRYGAALRSYTEKFPFVMHGLSLSIGSPSGLDWDLLRSIKAFMSEHSIRCYSEHLSYCSDSGHLYDLMPIPFTEEAVDYVAERIVQIQDFLGQRIAMENVSYYAAPQQEMSEIEFLNAVLNKADCNLLLDVNNIFVNSINHSYDPYEFLKALPGERIAYGHIAGHYKEAEDLRVDTHGADVIDSVWQLLDAAYNEFGVFPTLLERDFNMPPVDELLLEVDQIREYQRKYENPEQGDLKSMRNDIQLAKV</sequence>
<dbReference type="InterPro" id="IPR007801">
    <property type="entry name" value="MbnB/TglH/ChrH"/>
</dbReference>